<accession>A0ABD5WJ40</accession>
<keyword evidence="3" id="KW-0812">Transmembrane</keyword>
<sequence>MRQETPDLEEEQEELSRTEERLADAESARERVELLETAIEHAEARADYEEKVEELEEFPQELGAFNGKELDRLDRLDEQIRTQKGRERDTAETYREASQALAATELPEDGITDDDLESLRQYQNQLDDAEDDRDRLKRELSGAEEKRQKIRGSLPLDLDEETLRSVETDDLDELRSFVEKVTEVEGKKQIEAAIKEWLEGESDRVPDRSTLEDGRGALENWLTAPPERATDEEENRGMVWAAVAAGVLAAIAGVFLAFTSNPLGLLLTLLGLGIAAYAVLVSGGEEDATKNPRATHAETFRQTGLKEPAAWEADSVRERLSEIRERLGEVELDTQEARKREELLARYDVDELEDELEIARKQLRARFDTEVDDDIDLAVVVERVERWQAADEEVCRKQAVLSEAEDQIAENRENFLATVAPYTTETYDYEVETAADAAGVIESLEKRRRDFENAKQKLAEVRGTVTEARSELDRLTSEREALFADRGLDPGNRDRLEKLCGQLSDYEAAVEAKNKAKTTLENRREDLRDHSRHDEEIEERNKEYLQNELREKRETAAEYDRLLQEKTELENEIESAKTSTEIADAVQQRDQALAELESELERDVAEAVTDSLLEFVEAETVTSNQEPVFRRADELLRRVTDGQFELRLEDGTFRAYDTGEDRRVDLNDLSSGTRVQVLLAVRVAFVEHREQETAPPLLLDETLAPFDDRRAETVLDTVIDLARQGRQVFYFTARSDERERWRRRLEESGVKYGFQHLTAADDHNPVADPPALDTADAVDVPAPDGDDHEEYRRKLDVSTFDPREGAASADLWYATEDPEILYRLRTAGIKRWGHLRSLLEVGGVDGLLSENARERVRQHGTALETFVEAYTVGRGKPVDRDVLEASNAVSDKFIDEASDLADRVAGKPEAVLDGLSNEVNYFREDKVEELRAYLREQGYIDPRPTRSDEQIYAEVVDIYCQCGLAQRPQLKPHQGKSDLGGPRPKCGRGLTELSNAIIFTLLGSRLSNGPVPELLHSRAFRHQC</sequence>
<keyword evidence="3" id="KW-1133">Transmembrane helix</keyword>
<dbReference type="Proteomes" id="UP001596407">
    <property type="component" value="Unassembled WGS sequence"/>
</dbReference>
<comment type="caution">
    <text evidence="4">The sequence shown here is derived from an EMBL/GenBank/DDBJ whole genome shotgun (WGS) entry which is preliminary data.</text>
</comment>
<dbReference type="PANTHER" id="PTHR41259">
    <property type="entry name" value="DOUBLE-STRAND BREAK REPAIR RAD50 ATPASE, PUTATIVE-RELATED"/>
    <property type="match status" value="1"/>
</dbReference>
<feature type="transmembrane region" description="Helical" evidence="3">
    <location>
        <begin position="265"/>
        <end position="284"/>
    </location>
</feature>
<reference evidence="4 5" key="1">
    <citation type="journal article" date="2019" name="Int. J. Syst. Evol. Microbiol.">
        <title>The Global Catalogue of Microorganisms (GCM) 10K type strain sequencing project: providing services to taxonomists for standard genome sequencing and annotation.</title>
        <authorList>
            <consortium name="The Broad Institute Genomics Platform"/>
            <consortium name="The Broad Institute Genome Sequencing Center for Infectious Disease"/>
            <person name="Wu L."/>
            <person name="Ma J."/>
        </authorList>
    </citation>
    <scope>NUCLEOTIDE SEQUENCE [LARGE SCALE GENOMIC DNA]</scope>
    <source>
        <strain evidence="4 5">DT72</strain>
    </source>
</reference>
<evidence type="ECO:0000256" key="3">
    <source>
        <dbReference type="SAM" id="Phobius"/>
    </source>
</evidence>
<feature type="transmembrane region" description="Helical" evidence="3">
    <location>
        <begin position="238"/>
        <end position="258"/>
    </location>
</feature>
<feature type="region of interest" description="Disordered" evidence="2">
    <location>
        <begin position="1"/>
        <end position="29"/>
    </location>
</feature>
<keyword evidence="1" id="KW-0175">Coiled coil</keyword>
<dbReference type="InterPro" id="IPR027417">
    <property type="entry name" value="P-loop_NTPase"/>
</dbReference>
<feature type="compositionally biased region" description="Basic and acidic residues" evidence="2">
    <location>
        <begin position="77"/>
        <end position="95"/>
    </location>
</feature>
<dbReference type="PANTHER" id="PTHR41259:SF1">
    <property type="entry name" value="DOUBLE-STRAND BREAK REPAIR RAD50 ATPASE, PUTATIVE-RELATED"/>
    <property type="match status" value="1"/>
</dbReference>
<feature type="region of interest" description="Disordered" evidence="2">
    <location>
        <begin position="77"/>
        <end position="146"/>
    </location>
</feature>
<keyword evidence="5" id="KW-1185">Reference proteome</keyword>
<name>A0ABD5WJ40_9EURY</name>
<dbReference type="SUPFAM" id="SSF52540">
    <property type="entry name" value="P-loop containing nucleoside triphosphate hydrolases"/>
    <property type="match status" value="1"/>
</dbReference>
<evidence type="ECO:0000256" key="2">
    <source>
        <dbReference type="SAM" id="MobiDB-lite"/>
    </source>
</evidence>
<feature type="compositionally biased region" description="Basic and acidic residues" evidence="2">
    <location>
        <begin position="132"/>
        <end position="146"/>
    </location>
</feature>
<dbReference type="Gene3D" id="3.40.50.300">
    <property type="entry name" value="P-loop containing nucleotide triphosphate hydrolases"/>
    <property type="match status" value="1"/>
</dbReference>
<evidence type="ECO:0000256" key="1">
    <source>
        <dbReference type="SAM" id="Coils"/>
    </source>
</evidence>
<dbReference type="EMBL" id="JBHSZH010000004">
    <property type="protein sequence ID" value="MFC7079435.1"/>
    <property type="molecule type" value="Genomic_DNA"/>
</dbReference>
<dbReference type="AlphaFoldDB" id="A0ABD5WJ40"/>
<feature type="coiled-coil region" evidence="1">
    <location>
        <begin position="313"/>
        <end position="369"/>
    </location>
</feature>
<evidence type="ECO:0000313" key="4">
    <source>
        <dbReference type="EMBL" id="MFC7079435.1"/>
    </source>
</evidence>
<feature type="coiled-coil region" evidence="1">
    <location>
        <begin position="434"/>
        <end position="606"/>
    </location>
</feature>
<feature type="compositionally biased region" description="Acidic residues" evidence="2">
    <location>
        <begin position="106"/>
        <end position="116"/>
    </location>
</feature>
<evidence type="ECO:0000313" key="5">
    <source>
        <dbReference type="Proteomes" id="UP001596407"/>
    </source>
</evidence>
<proteinExistence type="predicted"/>
<dbReference type="RefSeq" id="WP_382208918.1">
    <property type="nucleotide sequence ID" value="NZ_JBHSZH010000004.1"/>
</dbReference>
<feature type="compositionally biased region" description="Acidic residues" evidence="2">
    <location>
        <begin position="1"/>
        <end position="13"/>
    </location>
</feature>
<gene>
    <name evidence="4" type="ORF">ACFQJ6_03965</name>
</gene>
<protein>
    <submittedName>
        <fullName evidence="4">Uncharacterized protein</fullName>
    </submittedName>
</protein>
<keyword evidence="3" id="KW-0472">Membrane</keyword>
<organism evidence="4 5">
    <name type="scientific">Halorussus caseinilyticus</name>
    <dbReference type="NCBI Taxonomy" id="3034025"/>
    <lineage>
        <taxon>Archaea</taxon>
        <taxon>Methanobacteriati</taxon>
        <taxon>Methanobacteriota</taxon>
        <taxon>Stenosarchaea group</taxon>
        <taxon>Halobacteria</taxon>
        <taxon>Halobacteriales</taxon>
        <taxon>Haladaptataceae</taxon>
        <taxon>Halorussus</taxon>
    </lineage>
</organism>
<feature type="compositionally biased region" description="Basic and acidic residues" evidence="2">
    <location>
        <begin position="14"/>
        <end position="29"/>
    </location>
</feature>